<dbReference type="EMBL" id="QMFB01000015">
    <property type="protein sequence ID" value="RAV18819.1"/>
    <property type="molecule type" value="Genomic_DNA"/>
</dbReference>
<keyword evidence="5" id="KW-1185">Reference proteome</keyword>
<accession>A0A329MFX1</accession>
<proteinExistence type="inferred from homology"/>
<dbReference type="HAMAP" id="MF_04144">
    <property type="entry name" value="TERL_LAMBDA"/>
    <property type="match status" value="1"/>
</dbReference>
<feature type="domain" description="Phage terminase large subunit GpA ATPase" evidence="2">
    <location>
        <begin position="42"/>
        <end position="291"/>
    </location>
</feature>
<dbReference type="RefSeq" id="WP_113033437.1">
    <property type="nucleotide sequence ID" value="NZ_QMFB01000015.1"/>
</dbReference>
<evidence type="ECO:0000256" key="1">
    <source>
        <dbReference type="SAM" id="MobiDB-lite"/>
    </source>
</evidence>
<dbReference type="InterPro" id="IPR046453">
    <property type="entry name" value="GpA_ATPase"/>
</dbReference>
<feature type="domain" description="Terminase large subunit GpA endonuclease" evidence="3">
    <location>
        <begin position="300"/>
        <end position="590"/>
    </location>
</feature>
<dbReference type="InterPro" id="IPR008866">
    <property type="entry name" value="Phage_lambda_GpA-like"/>
</dbReference>
<dbReference type="PANTHER" id="PTHR34413:SF2">
    <property type="entry name" value="PROPHAGE TAIL FIBER ASSEMBLY PROTEIN HOMOLOG TFAE-RELATED"/>
    <property type="match status" value="1"/>
</dbReference>
<evidence type="ECO:0000259" key="2">
    <source>
        <dbReference type="Pfam" id="PF05876"/>
    </source>
</evidence>
<dbReference type="GO" id="GO:0004519">
    <property type="term" value="F:endonuclease activity"/>
    <property type="evidence" value="ECO:0007669"/>
    <property type="project" value="InterPro"/>
</dbReference>
<name>A0A329MFX1_9BACL</name>
<feature type="compositionally biased region" description="Basic residues" evidence="1">
    <location>
        <begin position="611"/>
        <end position="621"/>
    </location>
</feature>
<reference evidence="4 5" key="1">
    <citation type="journal article" date="2009" name="Int. J. Syst. Evol. Microbiol.">
        <title>Paenibacillus contaminans sp. nov., isolated from a contaminated laboratory plate.</title>
        <authorList>
            <person name="Chou J.H."/>
            <person name="Lee J.H."/>
            <person name="Lin M.C."/>
            <person name="Chang P.S."/>
            <person name="Arun A.B."/>
            <person name="Young C.C."/>
            <person name="Chen W.M."/>
        </authorList>
    </citation>
    <scope>NUCLEOTIDE SEQUENCE [LARGE SCALE GENOMIC DNA]</scope>
    <source>
        <strain evidence="4 5">CKOBP-6</strain>
    </source>
</reference>
<gene>
    <name evidence="4" type="ORF">DQG23_24120</name>
</gene>
<protein>
    <submittedName>
        <fullName evidence="4">Phage terminase large subunit family protein</fullName>
    </submittedName>
</protein>
<dbReference type="Gene3D" id="3.40.50.300">
    <property type="entry name" value="P-loop containing nucleotide triphosphate hydrolases"/>
    <property type="match status" value="1"/>
</dbReference>
<dbReference type="GO" id="GO:0016887">
    <property type="term" value="F:ATP hydrolysis activity"/>
    <property type="evidence" value="ECO:0007669"/>
    <property type="project" value="InterPro"/>
</dbReference>
<dbReference type="AlphaFoldDB" id="A0A329MFX1"/>
<comment type="caution">
    <text evidence="4">The sequence shown here is derived from an EMBL/GenBank/DDBJ whole genome shotgun (WGS) entry which is preliminary data.</text>
</comment>
<dbReference type="OrthoDB" id="5181253at2"/>
<evidence type="ECO:0000259" key="3">
    <source>
        <dbReference type="Pfam" id="PF20454"/>
    </source>
</evidence>
<evidence type="ECO:0000313" key="4">
    <source>
        <dbReference type="EMBL" id="RAV18819.1"/>
    </source>
</evidence>
<dbReference type="PANTHER" id="PTHR34413">
    <property type="entry name" value="PROPHAGE TAIL FIBER ASSEMBLY PROTEIN HOMOLOG TFAE-RELATED-RELATED"/>
    <property type="match status" value="1"/>
</dbReference>
<feature type="region of interest" description="Disordered" evidence="1">
    <location>
        <begin position="595"/>
        <end position="621"/>
    </location>
</feature>
<dbReference type="Pfam" id="PF05876">
    <property type="entry name" value="GpA_ATPase"/>
    <property type="match status" value="1"/>
</dbReference>
<dbReference type="InterPro" id="IPR051220">
    <property type="entry name" value="TFA_Chaperone"/>
</dbReference>
<feature type="compositionally biased region" description="Low complexity" evidence="1">
    <location>
        <begin position="595"/>
        <end position="610"/>
    </location>
</feature>
<evidence type="ECO:0000313" key="5">
    <source>
        <dbReference type="Proteomes" id="UP000250369"/>
    </source>
</evidence>
<organism evidence="4 5">
    <name type="scientific">Paenibacillus contaminans</name>
    <dbReference type="NCBI Taxonomy" id="450362"/>
    <lineage>
        <taxon>Bacteria</taxon>
        <taxon>Bacillati</taxon>
        <taxon>Bacillota</taxon>
        <taxon>Bacilli</taxon>
        <taxon>Bacillales</taxon>
        <taxon>Paenibacillaceae</taxon>
        <taxon>Paenibacillus</taxon>
    </lineage>
</organism>
<dbReference type="Pfam" id="PF20454">
    <property type="entry name" value="GpA_nuclease"/>
    <property type="match status" value="1"/>
</dbReference>
<dbReference type="InterPro" id="IPR027417">
    <property type="entry name" value="P-loop_NTPase"/>
</dbReference>
<dbReference type="InterPro" id="IPR046454">
    <property type="entry name" value="GpA_endonuclease"/>
</dbReference>
<dbReference type="Proteomes" id="UP000250369">
    <property type="component" value="Unassembled WGS sequence"/>
</dbReference>
<dbReference type="GO" id="GO:0005524">
    <property type="term" value="F:ATP binding"/>
    <property type="evidence" value="ECO:0007669"/>
    <property type="project" value="InterPro"/>
</dbReference>
<sequence>MSESLKKTERLFKSILRVLAPPAKLTVSEWADRHRILSSESSAEPGPWHTSRAPYQREPFDAITDPRVETLVFKWASQLGKTEGLLNAIGYHTDHEPSPMMLVQPTLDLAQAFSKDRLAPMYRDSPKLRAVVSESKSRDSGNTLLHKTFPGGHITMAGANSPASLASRPIRIVFCDEIDRYPVSAGSEGDPVSLVSKRTTTFWNRKRILVSTPTIKGASRIEDFYEDSTQEEWCVPCPSCDELQPLSWKQIKFEYDAVKKRTIKVEHSCKHCGALHSEQEWKAGMDTRGKWVARKEHSNTRGFHLNELASTFSSWERIVQNFKAAELLMKKGDFEAMKVWINTTLAEEWEEKGEKLDENVLMNRREWYHADVPEGVKVLTAAVDTQDNRFEVEVTGWGAGHESWRIQYHKIYGDLKQQQVWKDLDEFLQRTWKDAEGRQFRIATTCMDSGGHFTNEVYKFCKERFARRLFAIKGDSPGDGTYLPLVAGTSTNNRYKATVVRLGVDEGKAKVMASLQQKPGDGAYCHFPLTTTEKDRGYNEEYFDGLTAEEVRTRYKMGVPYQVWVKVKARNEPLDLAVYNRAAIEILQPNLDASLPPLSPAASSASSVPPRMRRRGTNSSV</sequence>